<evidence type="ECO:0000313" key="3">
    <source>
        <dbReference type="EMBL" id="KNE72725.1"/>
    </source>
</evidence>
<sequence length="1682" mass="184130">MDAPPSPSTSTAALGSPTPSHSALSATGSPPISPRAMRPDLIERGRRKLEKYQRRSASSLSDHSPTPLAHRSAPRLPGSPPSGDTSAAALAAGNMVDGLDLASPEGLSTFLDRIRGLRDACTAMAAERDQLSAQLATMRTTVAHRESVIEAMRNEVNDARSHVAATERDLAAVQADAADRDARDMRLEETIGDLKRELAEVATARDAMATEVQTLEARLGTALDELAAATAGAAVKERERAPARTAPSGTNWKSALHVAHPEANGLAQDLAAVKSELGVTTAQVAAVEAERDQLQLALQTKDDMHYVALSDAEERVAANEHRARVAEERAAAMEAAMAQVQTEHETALAAVRDELAAALEQLRDVHAATLAVAQEAAAAERAELQQQLADAQLAAETAAVSKSLEHEEAVADLQTNLDAARAQIDDLQHQIVSRDHQLVELHAEKENAIDLANQIQVACDQQLAGQRSVLEELEAKANQLAVEVEAARDAAERGSDATSRSLPVEDPIPDLMAELESVRAQIGDPLALTAIGSRRTWARPWTMELNQVKTDLAAVTALVSEQEAHVAEAEARAAQATDLVEQMTQELEQAKANVVEHEHALNAARAAATDAQLDWQAQIDEAREQCATVAAQVEQLVAARDAAESDRDTLREQCAQVEHALEDARQERDATNEKLVHVEAALEDAKQSRDATQDKLAHVEEALLAAEHDRDAARDAIVAAETKLNQTKQELAAVEADRSALRLDLQDLQFAADTARQDVHSHAVEIEHLQDDLATAQAARAKAERTVHELEGELEGVRTRCAELEHLEKDLEHLHAELDRIQDRTATEHARLVALVDDQAAQIAAATAERDQLVVELAEVQRHRDEMDGERVNLLEDLQEATRDRDDAQRALNELEAAKQLAEDRFQVLSGQSNANLERLEALAKDRDEQARTAAQLRDLAASVQDQLEDALTKQMAAEADVAKWQEQVKHVEAQWDQEVVEMRDREEQLLDQIEVANQARDAIRADLVAAQKELESTRALLHQARAELEARAEDDEDGRSEASDLREALHAQTEEVRLLNQELDQTAGQLAEWKRTAERAQARGDRLEQEKLKLTNELINLQEQLQLAAGDADVADLHKDLDVAREEASRWKTAADTAAAERKRAEAEFVEAMGRVASLTAAHDQLTDQVEQLTHDRDTAAEKVTRLEDELSTVRAELARGEALREALTREVEATAAEVTAKSEQLMRAQVDVDESTKALAVKDHDLILAQSQLHETRTQLAGVQRQLERAKALVAAQAASESTGPSKAKLQQDLAARDQQIAELRAQYQALVSQFHTITSKSAQLKQAVTEKINELAHRERAYDHEHAQFVQLERDYLHQIEGLKQEVEELVAARTHHEQVIADQDRALAEMEDEVRAVRSAASAAAAASSPRGPPTDVTPTMPRGGRPRSSLPAPMVEDEYPDGRRTLGSPRILQRSHYSPRTPPQHARSPLATTTRLALPGMDSDVSSRSLDVSALVAAAAAANTTRDGDEPASTGHPADLVSLTDHQRAIEQLRDAVHDRDLLLMERDTAIEKLRTELLCQQFDHERARDSLDAVLAGVRRQLDAAQDRITQLEAARVTQAAAAPNVEEDSRSLHHLAQAMLALKEQDARPWVFKVRRESDLEIERATIGRLEAFGQTVQDILVLVQDRFDDCAVGW</sequence>
<dbReference type="EMBL" id="GG745383">
    <property type="protein sequence ID" value="KNE72725.1"/>
    <property type="molecule type" value="Genomic_DNA"/>
</dbReference>
<keyword evidence="4" id="KW-1185">Reference proteome</keyword>
<evidence type="ECO:0000313" key="4">
    <source>
        <dbReference type="Proteomes" id="UP000054350"/>
    </source>
</evidence>
<organism evidence="3 4">
    <name type="scientific">Allomyces macrogynus (strain ATCC 38327)</name>
    <name type="common">Allomyces javanicus var. macrogynus</name>
    <dbReference type="NCBI Taxonomy" id="578462"/>
    <lineage>
        <taxon>Eukaryota</taxon>
        <taxon>Fungi</taxon>
        <taxon>Fungi incertae sedis</taxon>
        <taxon>Blastocladiomycota</taxon>
        <taxon>Blastocladiomycetes</taxon>
        <taxon>Blastocladiales</taxon>
        <taxon>Blastocladiaceae</taxon>
        <taxon>Allomyces</taxon>
    </lineage>
</organism>
<feature type="coiled-coil region" evidence="1">
    <location>
        <begin position="1255"/>
        <end position="1316"/>
    </location>
</feature>
<feature type="coiled-coil region" evidence="1">
    <location>
        <begin position="1574"/>
        <end position="1601"/>
    </location>
</feature>
<dbReference type="Gene3D" id="1.10.287.1490">
    <property type="match status" value="3"/>
</dbReference>
<name>A0A0L0TDH9_ALLM3</name>
<feature type="coiled-coil region" evidence="1">
    <location>
        <begin position="309"/>
        <end position="430"/>
    </location>
</feature>
<feature type="region of interest" description="Disordered" evidence="2">
    <location>
        <begin position="1402"/>
        <end position="1475"/>
    </location>
</feature>
<dbReference type="OrthoDB" id="5583423at2759"/>
<accession>A0A0L0TDH9</accession>
<keyword evidence="1" id="KW-0175">Coiled coil</keyword>
<feature type="region of interest" description="Disordered" evidence="2">
    <location>
        <begin position="1"/>
        <end position="87"/>
    </location>
</feature>
<evidence type="ECO:0000256" key="2">
    <source>
        <dbReference type="SAM" id="MobiDB-lite"/>
    </source>
</evidence>
<dbReference type="VEuPathDB" id="FungiDB:AMAG_17060"/>
<reference evidence="3 4" key="1">
    <citation type="submission" date="2009-11" db="EMBL/GenBank/DDBJ databases">
        <title>Annotation of Allomyces macrogynus ATCC 38327.</title>
        <authorList>
            <consortium name="The Broad Institute Genome Sequencing Platform"/>
            <person name="Russ C."/>
            <person name="Cuomo C."/>
            <person name="Burger G."/>
            <person name="Gray M.W."/>
            <person name="Holland P.W.H."/>
            <person name="King N."/>
            <person name="Lang F.B.F."/>
            <person name="Roger A.J."/>
            <person name="Ruiz-Trillo I."/>
            <person name="Young S.K."/>
            <person name="Zeng Q."/>
            <person name="Gargeya S."/>
            <person name="Fitzgerald M."/>
            <person name="Haas B."/>
            <person name="Abouelleil A."/>
            <person name="Alvarado L."/>
            <person name="Arachchi H.M."/>
            <person name="Berlin A."/>
            <person name="Chapman S.B."/>
            <person name="Gearin G."/>
            <person name="Goldberg J."/>
            <person name="Griggs A."/>
            <person name="Gujja S."/>
            <person name="Hansen M."/>
            <person name="Heiman D."/>
            <person name="Howarth C."/>
            <person name="Larimer J."/>
            <person name="Lui A."/>
            <person name="MacDonald P.J.P."/>
            <person name="McCowen C."/>
            <person name="Montmayeur A."/>
            <person name="Murphy C."/>
            <person name="Neiman D."/>
            <person name="Pearson M."/>
            <person name="Priest M."/>
            <person name="Roberts A."/>
            <person name="Saif S."/>
            <person name="Shea T."/>
            <person name="Sisk P."/>
            <person name="Stolte C."/>
            <person name="Sykes S."/>
            <person name="Wortman J."/>
            <person name="Nusbaum C."/>
            <person name="Birren B."/>
        </authorList>
    </citation>
    <scope>NUCLEOTIDE SEQUENCE [LARGE SCALE GENOMIC DNA]</scope>
    <source>
        <strain evidence="3 4">ATCC 38327</strain>
    </source>
</reference>
<feature type="coiled-coil region" evidence="1">
    <location>
        <begin position="463"/>
        <end position="490"/>
    </location>
</feature>
<evidence type="ECO:0000256" key="1">
    <source>
        <dbReference type="SAM" id="Coils"/>
    </source>
</evidence>
<dbReference type="OMA" id="KWRMERL"/>
<dbReference type="Proteomes" id="UP000054350">
    <property type="component" value="Unassembled WGS sequence"/>
</dbReference>
<protein>
    <recommendedName>
        <fullName evidence="5">Pericentrin/AKAP-450 centrosomal targeting domain-containing protein</fullName>
    </recommendedName>
</protein>
<dbReference type="STRING" id="578462.A0A0L0TDH9"/>
<gene>
    <name evidence="3" type="ORF">AMAG_17060</name>
</gene>
<dbReference type="PANTHER" id="PTHR23159">
    <property type="entry name" value="CENTROSOMAL PROTEIN 2"/>
    <property type="match status" value="1"/>
</dbReference>
<feature type="compositionally biased region" description="Polar residues" evidence="2">
    <location>
        <begin position="8"/>
        <end position="30"/>
    </location>
</feature>
<feature type="compositionally biased region" description="Polar residues" evidence="2">
    <location>
        <begin position="55"/>
        <end position="64"/>
    </location>
</feature>
<reference evidence="4" key="2">
    <citation type="submission" date="2009-11" db="EMBL/GenBank/DDBJ databases">
        <title>The Genome Sequence of Allomyces macrogynus strain ATCC 38327.</title>
        <authorList>
            <consortium name="The Broad Institute Genome Sequencing Platform"/>
            <person name="Russ C."/>
            <person name="Cuomo C."/>
            <person name="Shea T."/>
            <person name="Young S.K."/>
            <person name="Zeng Q."/>
            <person name="Koehrsen M."/>
            <person name="Haas B."/>
            <person name="Borodovsky M."/>
            <person name="Guigo R."/>
            <person name="Alvarado L."/>
            <person name="Berlin A."/>
            <person name="Borenstein D."/>
            <person name="Chen Z."/>
            <person name="Engels R."/>
            <person name="Freedman E."/>
            <person name="Gellesch M."/>
            <person name="Goldberg J."/>
            <person name="Griggs A."/>
            <person name="Gujja S."/>
            <person name="Heiman D."/>
            <person name="Hepburn T."/>
            <person name="Howarth C."/>
            <person name="Jen D."/>
            <person name="Larson L."/>
            <person name="Lewis B."/>
            <person name="Mehta T."/>
            <person name="Park D."/>
            <person name="Pearson M."/>
            <person name="Roberts A."/>
            <person name="Saif S."/>
            <person name="Shenoy N."/>
            <person name="Sisk P."/>
            <person name="Stolte C."/>
            <person name="Sykes S."/>
            <person name="Walk T."/>
            <person name="White J."/>
            <person name="Yandava C."/>
            <person name="Burger G."/>
            <person name="Gray M.W."/>
            <person name="Holland P.W.H."/>
            <person name="King N."/>
            <person name="Lang F.B.F."/>
            <person name="Roger A.J."/>
            <person name="Ruiz-Trillo I."/>
            <person name="Lander E."/>
            <person name="Nusbaum C."/>
        </authorList>
    </citation>
    <scope>NUCLEOTIDE SEQUENCE [LARGE SCALE GENOMIC DNA]</scope>
    <source>
        <strain evidence="4">ATCC 38327</strain>
    </source>
</reference>
<feature type="coiled-coil region" evidence="1">
    <location>
        <begin position="559"/>
        <end position="1212"/>
    </location>
</feature>
<evidence type="ECO:0008006" key="5">
    <source>
        <dbReference type="Google" id="ProtNLM"/>
    </source>
</evidence>
<proteinExistence type="predicted"/>
<feature type="compositionally biased region" description="Low complexity" evidence="2">
    <location>
        <begin position="1402"/>
        <end position="1413"/>
    </location>
</feature>
<dbReference type="PANTHER" id="PTHR23159:SF31">
    <property type="entry name" value="CENTROSOME-ASSOCIATED PROTEIN CEP250 ISOFORM X1"/>
    <property type="match status" value="1"/>
</dbReference>